<proteinExistence type="inferred from homology"/>
<comment type="function">
    <text evidence="3">Required for type IV pilus biogenesis and competence. Could function as a pore for exit of the pilus but also as a channel for entry of heme and antimicrobial agents and uptake of transforming DNA.</text>
</comment>
<dbReference type="Pfam" id="PF00263">
    <property type="entry name" value="Secretin"/>
    <property type="match status" value="1"/>
</dbReference>
<dbReference type="InterPro" id="IPR013358">
    <property type="entry name" value="Pilus_biogenesis_MshL"/>
</dbReference>
<keyword evidence="8" id="KW-1185">Reference proteome</keyword>
<dbReference type="PANTHER" id="PTHR30332">
    <property type="entry name" value="PROBABLE GENERAL SECRETION PATHWAY PROTEIN D"/>
    <property type="match status" value="1"/>
</dbReference>
<dbReference type="InterPro" id="IPR050810">
    <property type="entry name" value="Bact_Secretion_Sys_Channel"/>
</dbReference>
<sequence length="616" mass="66724">MRWQIPILLFVLSACANQTGLQVESGRHLELKPIASNIPKPISSAPMLAKPQAVAKTATYSVVVHNVPVAEILFALGRDAKINVDVHSGVNGNVTLNAINQTLPQILERMSRQVDLRWELENGVLIITPDIPYFKIYKMNYFNLSRNVKSNVTLANSVSSGSSGSGSGNSSSTQIDMVAEHQLWKQIEANLKEILNVVKNDAQTSGAQLGSIVQDKSAIAVKTNSSTDKKEVVQTAAEAAKAAKDVAQANKINAETEKLKAGESQPINKTISPSAINNSRLVIMNPETGIITIKASQAEHVKVAEYLSAIQGGALRQVLIEATIVEVLLSDQYQAGVDWSRIGTTENQLNFTQSNVASNMAAPPFSLLSYAKTGGVFNGTFNFTIKMLEQFGRTRVLSSPKIMALNNQTAVMKVVEEQVYFTVKVTPPVITDGKPTTQATYDSELHTVPIGLVMQVTPQISEDGQIALNVRPTITNINSFVEDPAVAILAANSSSPIKSLVPILQVREFDSTLKVASGQVAILGGLIQDSLNNDRQGVPGISRLPYVGDLFSYRNDKVKKIELVIFLRPVLIKDASTQGDLKDYQQFLPNDQFFKGSMDHDLSAFQSGNTPLESSP</sequence>
<gene>
    <name evidence="7" type="ORF">C1H71_09445</name>
</gene>
<evidence type="ECO:0000313" key="7">
    <source>
        <dbReference type="EMBL" id="QBC43749.1"/>
    </source>
</evidence>
<dbReference type="InterPro" id="IPR004846">
    <property type="entry name" value="T2SS/T3SS_dom"/>
</dbReference>
<dbReference type="PROSITE" id="PS00875">
    <property type="entry name" value="T2SP_D"/>
    <property type="match status" value="1"/>
</dbReference>
<dbReference type="InterPro" id="IPR004845">
    <property type="entry name" value="T2SS_GspD_CS"/>
</dbReference>
<comment type="similarity">
    <text evidence="5">Belongs to the bacterial secretin family.</text>
</comment>
<reference evidence="7 8" key="1">
    <citation type="submission" date="2018-01" db="EMBL/GenBank/DDBJ databases">
        <title>Genome sequence of Iodobacter sp. strain PCH194 isolated from Indian Trans-Himalaya.</title>
        <authorList>
            <person name="Kumar V."/>
            <person name="Thakur V."/>
            <person name="Kumar S."/>
            <person name="Singh D."/>
        </authorList>
    </citation>
    <scope>NUCLEOTIDE SEQUENCE [LARGE SCALE GENOMIC DNA]</scope>
    <source>
        <strain evidence="7 8">PCH194</strain>
    </source>
</reference>
<keyword evidence="2" id="KW-0178">Competence</keyword>
<protein>
    <recommendedName>
        <fullName evidence="1">Type IV pilus biogenesis and competence protein PilQ</fullName>
    </recommendedName>
</protein>
<dbReference type="KEGG" id="ifl:C1H71_09445"/>
<evidence type="ECO:0000256" key="5">
    <source>
        <dbReference type="RuleBase" id="RU004003"/>
    </source>
</evidence>
<dbReference type="PANTHER" id="PTHR30332:SF17">
    <property type="entry name" value="TYPE IV PILIATION SYSTEM PROTEIN DR_0774-RELATED"/>
    <property type="match status" value="1"/>
</dbReference>
<accession>A0A7G3G9A0</accession>
<dbReference type="EMBL" id="CP025781">
    <property type="protein sequence ID" value="QBC43749.1"/>
    <property type="molecule type" value="Genomic_DNA"/>
</dbReference>
<dbReference type="AlphaFoldDB" id="A0A7G3G9A0"/>
<dbReference type="NCBIfam" id="TIGR02519">
    <property type="entry name" value="pilus_MshL"/>
    <property type="match status" value="1"/>
</dbReference>
<comment type="subunit">
    <text evidence="4">Homododecamer. Tetramer of trimer.</text>
</comment>
<dbReference type="Proteomes" id="UP000515917">
    <property type="component" value="Chromosome"/>
</dbReference>
<evidence type="ECO:0000256" key="3">
    <source>
        <dbReference type="ARBA" id="ARBA00024678"/>
    </source>
</evidence>
<feature type="domain" description="Type II/III secretion system secretin-like" evidence="6">
    <location>
        <begin position="388"/>
        <end position="572"/>
    </location>
</feature>
<dbReference type="GO" id="GO:0009306">
    <property type="term" value="P:protein secretion"/>
    <property type="evidence" value="ECO:0007669"/>
    <property type="project" value="InterPro"/>
</dbReference>
<dbReference type="GO" id="GO:0030420">
    <property type="term" value="P:establishment of competence for transformation"/>
    <property type="evidence" value="ECO:0007669"/>
    <property type="project" value="UniProtKB-KW"/>
</dbReference>
<dbReference type="InterPro" id="IPR001775">
    <property type="entry name" value="GspD/PilQ"/>
</dbReference>
<dbReference type="PROSITE" id="PS51257">
    <property type="entry name" value="PROKAR_LIPOPROTEIN"/>
    <property type="match status" value="1"/>
</dbReference>
<dbReference type="RefSeq" id="WP_130106322.1">
    <property type="nucleotide sequence ID" value="NZ_CP025781.1"/>
</dbReference>
<evidence type="ECO:0000256" key="4">
    <source>
        <dbReference type="ARBA" id="ARBA00025897"/>
    </source>
</evidence>
<evidence type="ECO:0000313" key="8">
    <source>
        <dbReference type="Proteomes" id="UP000515917"/>
    </source>
</evidence>
<dbReference type="GO" id="GO:0015627">
    <property type="term" value="C:type II protein secretion system complex"/>
    <property type="evidence" value="ECO:0007669"/>
    <property type="project" value="TreeGrafter"/>
</dbReference>
<dbReference type="PRINTS" id="PR00811">
    <property type="entry name" value="BCTERIALGSPD"/>
</dbReference>
<evidence type="ECO:0000256" key="2">
    <source>
        <dbReference type="ARBA" id="ARBA00023287"/>
    </source>
</evidence>
<organism evidence="7 8">
    <name type="scientific">Iodobacter fluviatilis</name>
    <dbReference type="NCBI Taxonomy" id="537"/>
    <lineage>
        <taxon>Bacteria</taxon>
        <taxon>Pseudomonadati</taxon>
        <taxon>Pseudomonadota</taxon>
        <taxon>Betaproteobacteria</taxon>
        <taxon>Neisseriales</taxon>
        <taxon>Chitinibacteraceae</taxon>
        <taxon>Iodobacter</taxon>
    </lineage>
</organism>
<name>A0A7G3G9A0_9NEIS</name>
<evidence type="ECO:0000256" key="1">
    <source>
        <dbReference type="ARBA" id="ARBA00014124"/>
    </source>
</evidence>
<evidence type="ECO:0000259" key="6">
    <source>
        <dbReference type="Pfam" id="PF00263"/>
    </source>
</evidence>
<dbReference type="Gene3D" id="3.55.50.30">
    <property type="match status" value="1"/>
</dbReference>